<dbReference type="InterPro" id="IPR050309">
    <property type="entry name" value="Type-B_Carboxylest/Lipase"/>
</dbReference>
<evidence type="ECO:0000256" key="2">
    <source>
        <dbReference type="SAM" id="MobiDB-lite"/>
    </source>
</evidence>
<dbReference type="OrthoDB" id="19653at2759"/>
<reference evidence="5 6" key="1">
    <citation type="journal article" date="2019" name="Commun. Biol.">
        <title>The bagworm genome reveals a unique fibroin gene that provides high tensile strength.</title>
        <authorList>
            <person name="Kono N."/>
            <person name="Nakamura H."/>
            <person name="Ohtoshi R."/>
            <person name="Tomita M."/>
            <person name="Numata K."/>
            <person name="Arakawa K."/>
        </authorList>
    </citation>
    <scope>NUCLEOTIDE SEQUENCE [LARGE SCALE GENOMIC DNA]</scope>
</reference>
<evidence type="ECO:0000256" key="3">
    <source>
        <dbReference type="SAM" id="SignalP"/>
    </source>
</evidence>
<dbReference type="SUPFAM" id="SSF53474">
    <property type="entry name" value="alpha/beta-Hydrolases"/>
    <property type="match status" value="1"/>
</dbReference>
<evidence type="ECO:0000259" key="4">
    <source>
        <dbReference type="Pfam" id="PF00135"/>
    </source>
</evidence>
<feature type="domain" description="Carboxylesterase type B" evidence="4">
    <location>
        <begin position="27"/>
        <end position="514"/>
    </location>
</feature>
<keyword evidence="1" id="KW-0325">Glycoprotein</keyword>
<dbReference type="EMBL" id="BGZK01000411">
    <property type="protein sequence ID" value="GBP42062.1"/>
    <property type="molecule type" value="Genomic_DNA"/>
</dbReference>
<dbReference type="Gene3D" id="3.40.50.1820">
    <property type="entry name" value="alpha/beta hydrolase"/>
    <property type="match status" value="1"/>
</dbReference>
<keyword evidence="3" id="KW-0732">Signal</keyword>
<keyword evidence="6" id="KW-1185">Reference proteome</keyword>
<dbReference type="InterPro" id="IPR002018">
    <property type="entry name" value="CarbesteraseB"/>
</dbReference>
<organism evidence="5 6">
    <name type="scientific">Eumeta variegata</name>
    <name type="common">Bagworm moth</name>
    <name type="synonym">Eumeta japonica</name>
    <dbReference type="NCBI Taxonomy" id="151549"/>
    <lineage>
        <taxon>Eukaryota</taxon>
        <taxon>Metazoa</taxon>
        <taxon>Ecdysozoa</taxon>
        <taxon>Arthropoda</taxon>
        <taxon>Hexapoda</taxon>
        <taxon>Insecta</taxon>
        <taxon>Pterygota</taxon>
        <taxon>Neoptera</taxon>
        <taxon>Endopterygota</taxon>
        <taxon>Lepidoptera</taxon>
        <taxon>Glossata</taxon>
        <taxon>Ditrysia</taxon>
        <taxon>Tineoidea</taxon>
        <taxon>Psychidae</taxon>
        <taxon>Oiketicinae</taxon>
        <taxon>Eumeta</taxon>
    </lineage>
</organism>
<name>A0A4C1VUL7_EUMVA</name>
<protein>
    <submittedName>
        <fullName evidence="5">Venom carboxylesterase-6</fullName>
    </submittedName>
</protein>
<accession>A0A4C1VUL7</accession>
<gene>
    <name evidence="5" type="ORF">EVAR_29417_1</name>
</gene>
<dbReference type="PANTHER" id="PTHR11559">
    <property type="entry name" value="CARBOXYLESTERASE"/>
    <property type="match status" value="1"/>
</dbReference>
<evidence type="ECO:0000256" key="1">
    <source>
        <dbReference type="ARBA" id="ARBA00023180"/>
    </source>
</evidence>
<feature type="chain" id="PRO_5020034150" evidence="3">
    <location>
        <begin position="19"/>
        <end position="629"/>
    </location>
</feature>
<evidence type="ECO:0000313" key="6">
    <source>
        <dbReference type="Proteomes" id="UP000299102"/>
    </source>
</evidence>
<dbReference type="AlphaFoldDB" id="A0A4C1VUL7"/>
<evidence type="ECO:0000313" key="5">
    <source>
        <dbReference type="EMBL" id="GBP42062.1"/>
    </source>
</evidence>
<dbReference type="Pfam" id="PF00135">
    <property type="entry name" value="COesterase"/>
    <property type="match status" value="1"/>
</dbReference>
<dbReference type="STRING" id="151549.A0A4C1VUL7"/>
<comment type="caution">
    <text evidence="5">The sequence shown here is derived from an EMBL/GenBank/DDBJ whole genome shotgun (WGS) entry which is preliminary data.</text>
</comment>
<feature type="region of interest" description="Disordered" evidence="2">
    <location>
        <begin position="572"/>
        <end position="599"/>
    </location>
</feature>
<dbReference type="PROSITE" id="PS00941">
    <property type="entry name" value="CARBOXYLESTERASE_B_2"/>
    <property type="match status" value="1"/>
</dbReference>
<feature type="signal peptide" evidence="3">
    <location>
        <begin position="1"/>
        <end position="18"/>
    </location>
</feature>
<sequence length="629" mass="70652">MIRALSLAFLLVLDKGLGQDTGDQSQVSVTIGQGTVIGARSPHGDYYEFYGIPYADSTSGSHRFKAPSTPPNFQDDFVANRRNIKCVHATSTGYEGTEDCLYLDIVTPLEEELLPVMVWIKGREFDNDLHQELSYRNLVEKDVVVVSLNYRESIFGFLCLGTEAAPGNAGLKDIIAGLRWVQNNIREFGGDPNSVTIFGHGSGAAAVDLVTLSPLSVGLVHRAIAQSGSSLAPWAISRDPLEYAVLVARTLGYEGNDPDTLSEIFTETNVTNLMQAINELDLTDNSLAFAPCIENEYVPGEAFMTYSPYKTLTERDFLQIPFIIGYVENEGTIRAHEIQDDDWLTKMDTSFSDFIQQDLEFDNEEDKLEVARLIRSFYFGEESIDMSALLEYLSYHGDTMILVSTIREALMRSAASTSSVYLYQFSYDGPLGNPFVGPLSVVGAAHSEDLAYLFNDNEAITEIDQWDEAVIDIMIERWTNFAKTGIPTSDTTTNEWQPFTPENMNFLHIFNNEEAQTADDLEYILVQPHSEVMRFWDQIYFDHFKDVEPIWHVDDLDVTESERDDEIDVEEDADVVTEDPEGEETVTEEPIECEEDDPDCDSASTAVGYTFLIVSLFYLLSEFHQKQLL</sequence>
<dbReference type="Proteomes" id="UP000299102">
    <property type="component" value="Unassembled WGS sequence"/>
</dbReference>
<dbReference type="InterPro" id="IPR019819">
    <property type="entry name" value="Carboxylesterase_B_CS"/>
</dbReference>
<proteinExistence type="predicted"/>
<dbReference type="InterPro" id="IPR029058">
    <property type="entry name" value="AB_hydrolase_fold"/>
</dbReference>